<evidence type="ECO:0000313" key="2">
    <source>
        <dbReference type="Proteomes" id="UP001341840"/>
    </source>
</evidence>
<dbReference type="EMBL" id="JASCZI010182634">
    <property type="protein sequence ID" value="MED6188319.1"/>
    <property type="molecule type" value="Genomic_DNA"/>
</dbReference>
<keyword evidence="2" id="KW-1185">Reference proteome</keyword>
<gene>
    <name evidence="1" type="ORF">PIB30_084850</name>
</gene>
<reference evidence="1 2" key="1">
    <citation type="journal article" date="2023" name="Plants (Basel)">
        <title>Bridging the Gap: Combining Genomics and Transcriptomics Approaches to Understand Stylosanthes scabra, an Orphan Legume from the Brazilian Caatinga.</title>
        <authorList>
            <person name="Ferreira-Neto J.R.C."/>
            <person name="da Silva M.D."/>
            <person name="Binneck E."/>
            <person name="de Melo N.F."/>
            <person name="da Silva R.H."/>
            <person name="de Melo A.L.T.M."/>
            <person name="Pandolfi V."/>
            <person name="Bustamante F.O."/>
            <person name="Brasileiro-Vidal A.C."/>
            <person name="Benko-Iseppon A.M."/>
        </authorList>
    </citation>
    <scope>NUCLEOTIDE SEQUENCE [LARGE SCALE GENOMIC DNA]</scope>
    <source>
        <tissue evidence="1">Leaves</tissue>
    </source>
</reference>
<sequence length="161" mass="17861">MLTRPHAKKGKEMIAPVAITPACAYFHANTRTLCSRGDLVRSHGGIGCSWPKLHLHLSPLRIFNAPSHILLAHAVPLCEWTPSRVALGRNSATSVRLRSSSRVPARSRLLHLKECFQTLFLITLSQHHSSHSSWNPHPLPNSIELYGNDNAADSDDEHTKD</sequence>
<organism evidence="1 2">
    <name type="scientific">Stylosanthes scabra</name>
    <dbReference type="NCBI Taxonomy" id="79078"/>
    <lineage>
        <taxon>Eukaryota</taxon>
        <taxon>Viridiplantae</taxon>
        <taxon>Streptophyta</taxon>
        <taxon>Embryophyta</taxon>
        <taxon>Tracheophyta</taxon>
        <taxon>Spermatophyta</taxon>
        <taxon>Magnoliopsida</taxon>
        <taxon>eudicotyledons</taxon>
        <taxon>Gunneridae</taxon>
        <taxon>Pentapetalae</taxon>
        <taxon>rosids</taxon>
        <taxon>fabids</taxon>
        <taxon>Fabales</taxon>
        <taxon>Fabaceae</taxon>
        <taxon>Papilionoideae</taxon>
        <taxon>50 kb inversion clade</taxon>
        <taxon>dalbergioids sensu lato</taxon>
        <taxon>Dalbergieae</taxon>
        <taxon>Pterocarpus clade</taxon>
        <taxon>Stylosanthes</taxon>
    </lineage>
</organism>
<dbReference type="Proteomes" id="UP001341840">
    <property type="component" value="Unassembled WGS sequence"/>
</dbReference>
<name>A0ABU6WSH4_9FABA</name>
<evidence type="ECO:0000313" key="1">
    <source>
        <dbReference type="EMBL" id="MED6188319.1"/>
    </source>
</evidence>
<accession>A0ABU6WSH4</accession>
<protein>
    <submittedName>
        <fullName evidence="1">Uncharacterized protein</fullName>
    </submittedName>
</protein>
<comment type="caution">
    <text evidence="1">The sequence shown here is derived from an EMBL/GenBank/DDBJ whole genome shotgun (WGS) entry which is preliminary data.</text>
</comment>
<proteinExistence type="predicted"/>